<dbReference type="EMBL" id="JBGFUD010003074">
    <property type="protein sequence ID" value="MFH4978315.1"/>
    <property type="molecule type" value="Genomic_DNA"/>
</dbReference>
<dbReference type="InterPro" id="IPR002109">
    <property type="entry name" value="Glutaredoxin"/>
</dbReference>
<keyword evidence="1" id="KW-0001">2Fe-2S</keyword>
<dbReference type="Gene3D" id="3.40.30.10">
    <property type="entry name" value="Glutaredoxin"/>
    <property type="match status" value="1"/>
</dbReference>
<dbReference type="PANTHER" id="PTHR10293">
    <property type="entry name" value="GLUTAREDOXIN FAMILY MEMBER"/>
    <property type="match status" value="1"/>
</dbReference>
<evidence type="ECO:0000256" key="7">
    <source>
        <dbReference type="ARBA" id="ARBA00076083"/>
    </source>
</evidence>
<comment type="caution">
    <text evidence="9">The sequence shown here is derived from an EMBL/GenBank/DDBJ whole genome shotgun (WGS) entry which is preliminary data.</text>
</comment>
<dbReference type="FunFam" id="3.40.30.10:FF:000005">
    <property type="entry name" value="Glutaredoxin 5"/>
    <property type="match status" value="1"/>
</dbReference>
<keyword evidence="5" id="KW-0676">Redox-active center</keyword>
<dbReference type="PROSITE" id="PS51354">
    <property type="entry name" value="GLUTAREDOXIN_2"/>
    <property type="match status" value="1"/>
</dbReference>
<dbReference type="GO" id="GO:0005739">
    <property type="term" value="C:mitochondrion"/>
    <property type="evidence" value="ECO:0007669"/>
    <property type="project" value="UniProtKB-ARBA"/>
</dbReference>
<name>A0ABD6EPY0_9BILA</name>
<dbReference type="AlphaFoldDB" id="A0ABD6EPY0"/>
<organism evidence="9 10">
    <name type="scientific">Gnathostoma spinigerum</name>
    <dbReference type="NCBI Taxonomy" id="75299"/>
    <lineage>
        <taxon>Eukaryota</taxon>
        <taxon>Metazoa</taxon>
        <taxon>Ecdysozoa</taxon>
        <taxon>Nematoda</taxon>
        <taxon>Chromadorea</taxon>
        <taxon>Rhabditida</taxon>
        <taxon>Spirurina</taxon>
        <taxon>Gnathostomatomorpha</taxon>
        <taxon>Gnathostomatoidea</taxon>
        <taxon>Gnathostomatidae</taxon>
        <taxon>Gnathostoma</taxon>
    </lineage>
</organism>
<dbReference type="GO" id="GO:0046872">
    <property type="term" value="F:metal ion binding"/>
    <property type="evidence" value="ECO:0007669"/>
    <property type="project" value="UniProtKB-KW"/>
</dbReference>
<evidence type="ECO:0000256" key="5">
    <source>
        <dbReference type="ARBA" id="ARBA00023284"/>
    </source>
</evidence>
<dbReference type="Proteomes" id="UP001608902">
    <property type="component" value="Unassembled WGS sequence"/>
</dbReference>
<keyword evidence="4" id="KW-0411">Iron-sulfur</keyword>
<sequence>MFGIQKRVASLLVPRLHNLSVSAALSSTVKQKIESYLKADPVVVFMKGTQTEPMCGFSRNVKLVLDFHNIKFRDYNVLEDSELREGIKEFSEWPTIPQVFVNGEFVGGCDILVQMHKDGEITEFFEKAGIKSKFSDSEETEGQVTDR</sequence>
<evidence type="ECO:0000256" key="1">
    <source>
        <dbReference type="ARBA" id="ARBA00022714"/>
    </source>
</evidence>
<accession>A0ABD6EPY0</accession>
<evidence type="ECO:0000256" key="2">
    <source>
        <dbReference type="ARBA" id="ARBA00022723"/>
    </source>
</evidence>
<gene>
    <name evidence="9" type="ORF">AB6A40_005024</name>
</gene>
<dbReference type="SUPFAM" id="SSF52833">
    <property type="entry name" value="Thioredoxin-like"/>
    <property type="match status" value="1"/>
</dbReference>
<protein>
    <recommendedName>
        <fullName evidence="6">Glutaredoxin-related protein 5, mitochondrial</fullName>
    </recommendedName>
    <alternativeName>
        <fullName evidence="7">Monothiol glutaredoxin-5</fullName>
    </alternativeName>
</protein>
<dbReference type="NCBIfam" id="TIGR00365">
    <property type="entry name" value="Grx4 family monothiol glutaredoxin"/>
    <property type="match status" value="1"/>
</dbReference>
<proteinExistence type="predicted"/>
<evidence type="ECO:0000313" key="10">
    <source>
        <dbReference type="Proteomes" id="UP001608902"/>
    </source>
</evidence>
<dbReference type="Pfam" id="PF00462">
    <property type="entry name" value="Glutaredoxin"/>
    <property type="match status" value="1"/>
</dbReference>
<evidence type="ECO:0000259" key="8">
    <source>
        <dbReference type="Pfam" id="PF00462"/>
    </source>
</evidence>
<dbReference type="InterPro" id="IPR036249">
    <property type="entry name" value="Thioredoxin-like_sf"/>
</dbReference>
<dbReference type="InterPro" id="IPR033658">
    <property type="entry name" value="GRX_PICOT-like"/>
</dbReference>
<dbReference type="GO" id="GO:0051537">
    <property type="term" value="F:2 iron, 2 sulfur cluster binding"/>
    <property type="evidence" value="ECO:0007669"/>
    <property type="project" value="UniProtKB-KW"/>
</dbReference>
<evidence type="ECO:0000256" key="4">
    <source>
        <dbReference type="ARBA" id="ARBA00023014"/>
    </source>
</evidence>
<evidence type="ECO:0000256" key="3">
    <source>
        <dbReference type="ARBA" id="ARBA00023004"/>
    </source>
</evidence>
<feature type="domain" description="Glutaredoxin" evidence="8">
    <location>
        <begin position="42"/>
        <end position="106"/>
    </location>
</feature>
<keyword evidence="2" id="KW-0479">Metal-binding</keyword>
<keyword evidence="3" id="KW-0408">Iron</keyword>
<reference evidence="9 10" key="1">
    <citation type="submission" date="2024-08" db="EMBL/GenBank/DDBJ databases">
        <title>Gnathostoma spinigerum genome.</title>
        <authorList>
            <person name="Gonzalez-Bertolin B."/>
            <person name="Monzon S."/>
            <person name="Zaballos A."/>
            <person name="Jimenez P."/>
            <person name="Dekumyoy P."/>
            <person name="Varona S."/>
            <person name="Cuesta I."/>
            <person name="Sumanam S."/>
            <person name="Adisakwattana P."/>
            <person name="Gasser R.B."/>
            <person name="Hernandez-Gonzalez A."/>
            <person name="Young N.D."/>
            <person name="Perteguer M.J."/>
        </authorList>
    </citation>
    <scope>NUCLEOTIDE SEQUENCE [LARGE SCALE GENOMIC DNA]</scope>
    <source>
        <strain evidence="9">AL3</strain>
        <tissue evidence="9">Liver</tissue>
    </source>
</reference>
<evidence type="ECO:0000313" key="9">
    <source>
        <dbReference type="EMBL" id="MFH4978315.1"/>
    </source>
</evidence>
<dbReference type="CDD" id="cd03028">
    <property type="entry name" value="GRX_PICOT_like"/>
    <property type="match status" value="1"/>
</dbReference>
<keyword evidence="10" id="KW-1185">Reference proteome</keyword>
<evidence type="ECO:0000256" key="6">
    <source>
        <dbReference type="ARBA" id="ARBA00067456"/>
    </source>
</evidence>
<dbReference type="PANTHER" id="PTHR10293:SF16">
    <property type="entry name" value="GLUTAREDOXIN-RELATED PROTEIN 5, MITOCHONDRIAL"/>
    <property type="match status" value="1"/>
</dbReference>
<dbReference type="InterPro" id="IPR004480">
    <property type="entry name" value="Monothiol_GRX-rel"/>
</dbReference>